<keyword evidence="2" id="KW-1133">Transmembrane helix</keyword>
<keyword evidence="4" id="KW-0808">Transferase</keyword>
<accession>A0A4Z0GUJ3</accession>
<feature type="domain" description="Bacterial sugar transferase" evidence="3">
    <location>
        <begin position="40"/>
        <end position="228"/>
    </location>
</feature>
<keyword evidence="2" id="KW-0812">Transmembrane</keyword>
<evidence type="ECO:0000313" key="5">
    <source>
        <dbReference type="Proteomes" id="UP000298347"/>
    </source>
</evidence>
<dbReference type="Pfam" id="PF02397">
    <property type="entry name" value="Bac_transf"/>
    <property type="match status" value="1"/>
</dbReference>
<dbReference type="InterPro" id="IPR003362">
    <property type="entry name" value="Bact_transf"/>
</dbReference>
<dbReference type="GO" id="GO:0016780">
    <property type="term" value="F:phosphotransferase activity, for other substituted phosphate groups"/>
    <property type="evidence" value="ECO:0007669"/>
    <property type="project" value="TreeGrafter"/>
</dbReference>
<evidence type="ECO:0000256" key="1">
    <source>
        <dbReference type="ARBA" id="ARBA00006464"/>
    </source>
</evidence>
<evidence type="ECO:0000313" key="4">
    <source>
        <dbReference type="EMBL" id="TGA99972.1"/>
    </source>
</evidence>
<reference evidence="4 5" key="1">
    <citation type="journal article" date="2015" name="Int. J. Syst. Evol. Microbiol.">
        <title>Sporolactobacillus shoreae sp. nov. and Sporolactobacillus spathodeae sp. nov., two spore-forming lactic acid bacteria isolated from tree barks in Thailand.</title>
        <authorList>
            <person name="Thamacharoensuk T."/>
            <person name="Kitahara M."/>
            <person name="Ohkuma M."/>
            <person name="Thongchul N."/>
            <person name="Tanasupawat S."/>
        </authorList>
    </citation>
    <scope>NUCLEOTIDE SEQUENCE [LARGE SCALE GENOMIC DNA]</scope>
    <source>
        <strain evidence="4 5">BK92</strain>
    </source>
</reference>
<dbReference type="EMBL" id="SRJD01000002">
    <property type="protein sequence ID" value="TGA99972.1"/>
    <property type="molecule type" value="Genomic_DNA"/>
</dbReference>
<name>A0A4Z0GUJ3_9BACL</name>
<dbReference type="AlphaFoldDB" id="A0A4Z0GUJ3"/>
<sequence length="234" mass="26645">MALSKLEAGKKLSSAVNTVGHANQLAVPFRQGRRRYLIIKRILDICGALAGLIIFSPLFVLIPILIKLDDPVGPVFFKQIRTGMNGKTFTIYKFRSMVHQAEDLLGNLLDKNEMTGAMFKMKNDPRITRIGRFLRKSSLDELPQFVNVLKGDMSLVGPRPPLPSEVKRYSDYDKQRLIVQPGCTGLWQVEGRSSTGFETMVRLDIEYINRRGILLDLKIIYKTIFVFFNFKNAF</sequence>
<dbReference type="PANTHER" id="PTHR30576">
    <property type="entry name" value="COLANIC BIOSYNTHESIS UDP-GLUCOSE LIPID CARRIER TRANSFERASE"/>
    <property type="match status" value="1"/>
</dbReference>
<comment type="caution">
    <text evidence="4">The sequence shown here is derived from an EMBL/GenBank/DDBJ whole genome shotgun (WGS) entry which is preliminary data.</text>
</comment>
<proteinExistence type="inferred from homology"/>
<keyword evidence="2" id="KW-0472">Membrane</keyword>
<evidence type="ECO:0000259" key="3">
    <source>
        <dbReference type="Pfam" id="PF02397"/>
    </source>
</evidence>
<dbReference type="Proteomes" id="UP000298347">
    <property type="component" value="Unassembled WGS sequence"/>
</dbReference>
<dbReference type="RefSeq" id="WP_135347367.1">
    <property type="nucleotide sequence ID" value="NZ_SRJD01000002.1"/>
</dbReference>
<feature type="transmembrane region" description="Helical" evidence="2">
    <location>
        <begin position="42"/>
        <end position="66"/>
    </location>
</feature>
<organism evidence="4 5">
    <name type="scientific">Sporolactobacillus shoreae</name>
    <dbReference type="NCBI Taxonomy" id="1465501"/>
    <lineage>
        <taxon>Bacteria</taxon>
        <taxon>Bacillati</taxon>
        <taxon>Bacillota</taxon>
        <taxon>Bacilli</taxon>
        <taxon>Bacillales</taxon>
        <taxon>Sporolactobacillaceae</taxon>
        <taxon>Sporolactobacillus</taxon>
    </lineage>
</organism>
<evidence type="ECO:0000256" key="2">
    <source>
        <dbReference type="SAM" id="Phobius"/>
    </source>
</evidence>
<protein>
    <submittedName>
        <fullName evidence="4">Sugar transferase</fullName>
    </submittedName>
</protein>
<dbReference type="OrthoDB" id="9808602at2"/>
<keyword evidence="5" id="KW-1185">Reference proteome</keyword>
<gene>
    <name evidence="4" type="ORF">E4665_03210</name>
</gene>
<comment type="similarity">
    <text evidence="1">Belongs to the bacterial sugar transferase family.</text>
</comment>
<dbReference type="PANTHER" id="PTHR30576:SF10">
    <property type="entry name" value="SLL5057 PROTEIN"/>
    <property type="match status" value="1"/>
</dbReference>